<dbReference type="Proteomes" id="UP000243535">
    <property type="component" value="Unassembled WGS sequence"/>
</dbReference>
<dbReference type="STRING" id="375574.GCA_001418035_00644"/>
<dbReference type="PROSITE" id="PS51257">
    <property type="entry name" value="PROKAR_LIPOPROTEIN"/>
    <property type="match status" value="1"/>
</dbReference>
<protein>
    <recommendedName>
        <fullName evidence="2">FlgO domain-containing protein</fullName>
    </recommendedName>
</protein>
<evidence type="ECO:0000313" key="3">
    <source>
        <dbReference type="EMBL" id="CUA81997.1"/>
    </source>
</evidence>
<gene>
    <name evidence="3" type="ORF">Ga0061063_0845</name>
</gene>
<reference evidence="4" key="1">
    <citation type="submission" date="2015-08" db="EMBL/GenBank/DDBJ databases">
        <authorList>
            <person name="Varghese N."/>
        </authorList>
    </citation>
    <scope>NUCLEOTIDE SEQUENCE [LARGE SCALE GENOMIC DNA]</scope>
    <source>
        <strain evidence="4">DSM 17901</strain>
    </source>
</reference>
<name>A0A0K6GTQ9_9NEIS</name>
<organism evidence="3 4">
    <name type="scientific">Gulbenkiania indica</name>
    <dbReference type="NCBI Taxonomy" id="375574"/>
    <lineage>
        <taxon>Bacteria</taxon>
        <taxon>Pseudomonadati</taxon>
        <taxon>Pseudomonadota</taxon>
        <taxon>Betaproteobacteria</taxon>
        <taxon>Neisseriales</taxon>
        <taxon>Chromobacteriaceae</taxon>
        <taxon>Gulbenkiania</taxon>
    </lineage>
</organism>
<dbReference type="InterPro" id="IPR041215">
    <property type="entry name" value="FlgO_dom"/>
</dbReference>
<dbReference type="AlphaFoldDB" id="A0A0K6GTQ9"/>
<proteinExistence type="predicted"/>
<keyword evidence="1" id="KW-0732">Signal</keyword>
<feature type="domain" description="FlgO" evidence="2">
    <location>
        <begin position="38"/>
        <end position="165"/>
    </location>
</feature>
<dbReference type="RefSeq" id="WP_054286297.1">
    <property type="nucleotide sequence ID" value="NZ_CYHA01000001.1"/>
</dbReference>
<evidence type="ECO:0000259" key="2">
    <source>
        <dbReference type="Pfam" id="PF17680"/>
    </source>
</evidence>
<accession>A0A0K6GTQ9</accession>
<evidence type="ECO:0000313" key="4">
    <source>
        <dbReference type="Proteomes" id="UP000243535"/>
    </source>
</evidence>
<feature type="chain" id="PRO_5005503474" description="FlgO domain-containing protein" evidence="1">
    <location>
        <begin position="20"/>
        <end position="179"/>
    </location>
</feature>
<dbReference type="EMBL" id="CYHA01000001">
    <property type="protein sequence ID" value="CUA81997.1"/>
    <property type="molecule type" value="Genomic_DNA"/>
</dbReference>
<dbReference type="OrthoDB" id="8479562at2"/>
<feature type="signal peptide" evidence="1">
    <location>
        <begin position="1"/>
        <end position="19"/>
    </location>
</feature>
<dbReference type="Pfam" id="PF17680">
    <property type="entry name" value="FlgO"/>
    <property type="match status" value="1"/>
</dbReference>
<evidence type="ECO:0000256" key="1">
    <source>
        <dbReference type="SAM" id="SignalP"/>
    </source>
</evidence>
<keyword evidence="4" id="KW-1185">Reference proteome</keyword>
<sequence>MKTSFFSALLISVLLGGCAATSKPPEASTFDVISTNYHAADCLLQPLRLVPSRPLIVATLVNVDALGESSRMGRMFSEQIASRFTHKGYQVIELKLRENLFMKSSEGELMLSREVRDVSRVHQAQAVIVGTYAASSDKVYLNLKAVEPSSSVVLSAHDYAVPLDSNVRSLLGGRSRYSY</sequence>